<protein>
    <submittedName>
        <fullName evidence="10">Peptidase A24A domain protein</fullName>
    </submittedName>
</protein>
<evidence type="ECO:0000256" key="2">
    <source>
        <dbReference type="ARBA" id="ARBA00005801"/>
    </source>
</evidence>
<dbReference type="AlphaFoldDB" id="F8IL11"/>
<keyword evidence="6 7" id="KW-0472">Membrane</keyword>
<dbReference type="STRING" id="1048834.TC41_0425"/>
<feature type="transmembrane region" description="Helical" evidence="7">
    <location>
        <begin position="139"/>
        <end position="168"/>
    </location>
</feature>
<dbReference type="InterPro" id="IPR010627">
    <property type="entry name" value="Prepilin_pept_A24_N"/>
</dbReference>
<evidence type="ECO:0000256" key="3">
    <source>
        <dbReference type="ARBA" id="ARBA00022475"/>
    </source>
</evidence>
<dbReference type="InterPro" id="IPR000045">
    <property type="entry name" value="Prepilin_IV_endopep_pep"/>
</dbReference>
<dbReference type="eggNOG" id="COG1989">
    <property type="taxonomic scope" value="Bacteria"/>
</dbReference>
<comment type="subcellular location">
    <subcellularLocation>
        <location evidence="1">Cell membrane</location>
        <topology evidence="1">Multi-pass membrane protein</topology>
    </subcellularLocation>
</comment>
<reference evidence="10 11" key="1">
    <citation type="journal article" date="2011" name="J. Bacteriol.">
        <title>Complete Genome Sequence of Alicyclobacillus acidocaldarius Strain Tc-4-1.</title>
        <authorList>
            <person name="Chen Y."/>
            <person name="He Y."/>
            <person name="Zhang B."/>
            <person name="Yang J."/>
            <person name="Li W."/>
            <person name="Dong Z."/>
            <person name="Hu S."/>
        </authorList>
    </citation>
    <scope>NUCLEOTIDE SEQUENCE [LARGE SCALE GENOMIC DNA]</scope>
    <source>
        <strain evidence="10 11">Tc-4-1</strain>
    </source>
</reference>
<gene>
    <name evidence="10" type="primary">pilD</name>
    <name evidence="10" type="ordered locus">TC41_0425</name>
</gene>
<evidence type="ECO:0000256" key="5">
    <source>
        <dbReference type="ARBA" id="ARBA00022989"/>
    </source>
</evidence>
<evidence type="ECO:0000259" key="9">
    <source>
        <dbReference type="Pfam" id="PF06750"/>
    </source>
</evidence>
<dbReference type="GO" id="GO:0005886">
    <property type="term" value="C:plasma membrane"/>
    <property type="evidence" value="ECO:0007669"/>
    <property type="project" value="UniProtKB-SubCell"/>
</dbReference>
<dbReference type="KEGG" id="aad:TC41_0425"/>
<feature type="transmembrane region" description="Helical" evidence="7">
    <location>
        <begin position="255"/>
        <end position="279"/>
    </location>
</feature>
<accession>F8IL11</accession>
<evidence type="ECO:0000256" key="1">
    <source>
        <dbReference type="ARBA" id="ARBA00004651"/>
    </source>
</evidence>
<dbReference type="Pfam" id="PF06750">
    <property type="entry name" value="A24_N_bact"/>
    <property type="match status" value="1"/>
</dbReference>
<dbReference type="EMBL" id="CP002902">
    <property type="protein sequence ID" value="AEJ42391.1"/>
    <property type="molecule type" value="Genomic_DNA"/>
</dbReference>
<dbReference type="Pfam" id="PF01478">
    <property type="entry name" value="Peptidase_A24"/>
    <property type="match status" value="1"/>
</dbReference>
<name>F8IL11_ALIAT</name>
<dbReference type="PANTHER" id="PTHR30487">
    <property type="entry name" value="TYPE 4 PREPILIN-LIKE PROTEINS LEADER PEPTIDE-PROCESSING ENZYME"/>
    <property type="match status" value="1"/>
</dbReference>
<organism evidence="10 11">
    <name type="scientific">Alicyclobacillus acidocaldarius (strain Tc-4-1)</name>
    <name type="common">Bacillus acidocaldarius</name>
    <dbReference type="NCBI Taxonomy" id="1048834"/>
    <lineage>
        <taxon>Bacteria</taxon>
        <taxon>Bacillati</taxon>
        <taxon>Bacillota</taxon>
        <taxon>Bacilli</taxon>
        <taxon>Bacillales</taxon>
        <taxon>Alicyclobacillaceae</taxon>
        <taxon>Alicyclobacillus</taxon>
    </lineage>
</organism>
<comment type="similarity">
    <text evidence="2">Belongs to the peptidase A24 family.</text>
</comment>
<sequence>MGEEERIGLYHQTRTGQPEVPQGSFGMAQESATHEIFIALAFIYGLIFGSFANVVGYRLPRGESVVWPGSHCPNCGRDLAAWELVPVLSWLVLCGRCRTCKTPISWRYPAIELATGAAYALSAATSSGHDAKLAVWWAFWMYLASAVACDLTSLILPDVLTLPAGVIFFLGSGLTGVRTWLLAAAGAAVGYVIVAAIHFVTGGKMGMGDAKLNLGIGAMLGPGYMVMTFVLAAIYGMLAALPLRLAGRVKPQQPIPFAPFLALAAATCAFVGPDLWHWYARLTGLGP</sequence>
<dbReference type="GO" id="GO:0006465">
    <property type="term" value="P:signal peptide processing"/>
    <property type="evidence" value="ECO:0007669"/>
    <property type="project" value="TreeGrafter"/>
</dbReference>
<feature type="transmembrane region" description="Helical" evidence="7">
    <location>
        <begin position="36"/>
        <end position="59"/>
    </location>
</feature>
<evidence type="ECO:0000313" key="10">
    <source>
        <dbReference type="EMBL" id="AEJ42391.1"/>
    </source>
</evidence>
<evidence type="ECO:0000256" key="4">
    <source>
        <dbReference type="ARBA" id="ARBA00022692"/>
    </source>
</evidence>
<dbReference type="PATRIC" id="fig|1048834.4.peg.395"/>
<feature type="transmembrane region" description="Helical" evidence="7">
    <location>
        <begin position="221"/>
        <end position="243"/>
    </location>
</feature>
<reference evidence="11" key="2">
    <citation type="submission" date="2011-06" db="EMBL/GenBank/DDBJ databases">
        <title>The complete genome sequence of Alicyclobacillus acidocaldarius sp. Tc-4-1.</title>
        <authorList>
            <person name="Chen Y."/>
            <person name="He Y."/>
            <person name="Dong Z."/>
            <person name="Hu S."/>
        </authorList>
    </citation>
    <scope>NUCLEOTIDE SEQUENCE [LARGE SCALE GENOMIC DNA]</scope>
    <source>
        <strain evidence="11">Tc-4-1</strain>
    </source>
</reference>
<feature type="domain" description="Prepilin type IV endopeptidase peptidase" evidence="8">
    <location>
        <begin position="139"/>
        <end position="240"/>
    </location>
</feature>
<dbReference type="InterPro" id="IPR050882">
    <property type="entry name" value="Prepilin_peptidase/N-MTase"/>
</dbReference>
<feature type="transmembrane region" description="Helical" evidence="7">
    <location>
        <begin position="180"/>
        <end position="201"/>
    </location>
</feature>
<evidence type="ECO:0000259" key="8">
    <source>
        <dbReference type="Pfam" id="PF01478"/>
    </source>
</evidence>
<keyword evidence="5 7" id="KW-1133">Transmembrane helix</keyword>
<keyword evidence="3" id="KW-1003">Cell membrane</keyword>
<evidence type="ECO:0000256" key="6">
    <source>
        <dbReference type="ARBA" id="ARBA00023136"/>
    </source>
</evidence>
<dbReference type="HOGENOM" id="CLU_057101_0_1_9"/>
<dbReference type="Gene3D" id="1.20.120.1220">
    <property type="match status" value="1"/>
</dbReference>
<feature type="domain" description="Prepilin peptidase A24 N-terminal" evidence="9">
    <location>
        <begin position="43"/>
        <end position="123"/>
    </location>
</feature>
<keyword evidence="4 7" id="KW-0812">Transmembrane</keyword>
<evidence type="ECO:0000256" key="7">
    <source>
        <dbReference type="SAM" id="Phobius"/>
    </source>
</evidence>
<dbReference type="GO" id="GO:0004190">
    <property type="term" value="F:aspartic-type endopeptidase activity"/>
    <property type="evidence" value="ECO:0007669"/>
    <property type="project" value="InterPro"/>
</dbReference>
<evidence type="ECO:0000313" key="11">
    <source>
        <dbReference type="Proteomes" id="UP000000292"/>
    </source>
</evidence>
<dbReference type="Proteomes" id="UP000000292">
    <property type="component" value="Chromosome"/>
</dbReference>
<dbReference type="PANTHER" id="PTHR30487:SF0">
    <property type="entry name" value="PREPILIN LEADER PEPTIDASE_N-METHYLTRANSFERASE-RELATED"/>
    <property type="match status" value="1"/>
</dbReference>
<proteinExistence type="inferred from homology"/>